<keyword evidence="3" id="KW-0067">ATP-binding</keyword>
<dbReference type="SMART" id="SM00382">
    <property type="entry name" value="AAA"/>
    <property type="match status" value="1"/>
</dbReference>
<feature type="domain" description="ACT" evidence="9">
    <location>
        <begin position="22"/>
        <end position="91"/>
    </location>
</feature>
<dbReference type="InterPro" id="IPR058031">
    <property type="entry name" value="AAA_lid_NorR"/>
</dbReference>
<feature type="domain" description="PAS" evidence="8">
    <location>
        <begin position="97"/>
        <end position="151"/>
    </location>
</feature>
<dbReference type="SUPFAM" id="SSF52540">
    <property type="entry name" value="P-loop containing nucleoside triphosphate hydrolases"/>
    <property type="match status" value="1"/>
</dbReference>
<dbReference type="SUPFAM" id="SSF55785">
    <property type="entry name" value="PYP-like sensor domain (PAS domain)"/>
    <property type="match status" value="1"/>
</dbReference>
<dbReference type="NCBIfam" id="TIGR04381">
    <property type="entry name" value="HTH_TypR"/>
    <property type="match status" value="1"/>
</dbReference>
<dbReference type="InterPro" id="IPR002078">
    <property type="entry name" value="Sigma_54_int"/>
</dbReference>
<dbReference type="Gene3D" id="1.10.10.60">
    <property type="entry name" value="Homeodomain-like"/>
    <property type="match status" value="1"/>
</dbReference>
<keyword evidence="4" id="KW-0805">Transcription regulation</keyword>
<dbReference type="Pfam" id="PF00989">
    <property type="entry name" value="PAS"/>
    <property type="match status" value="1"/>
</dbReference>
<proteinExistence type="predicted"/>
<evidence type="ECO:0000256" key="5">
    <source>
        <dbReference type="ARBA" id="ARBA00023163"/>
    </source>
</evidence>
<dbReference type="Gene3D" id="3.40.50.300">
    <property type="entry name" value="P-loop containing nucleotide triphosphate hydrolases"/>
    <property type="match status" value="1"/>
</dbReference>
<dbReference type="CDD" id="cd00130">
    <property type="entry name" value="PAS"/>
    <property type="match status" value="1"/>
</dbReference>
<evidence type="ECO:0000256" key="1">
    <source>
        <dbReference type="ARBA" id="ARBA00022741"/>
    </source>
</evidence>
<evidence type="ECO:0000313" key="11">
    <source>
        <dbReference type="Proteomes" id="UP000078532"/>
    </source>
</evidence>
<dbReference type="FunFam" id="3.40.50.300:FF:000006">
    <property type="entry name" value="DNA-binding transcriptional regulator NtrC"/>
    <property type="match status" value="1"/>
</dbReference>
<evidence type="ECO:0000259" key="8">
    <source>
        <dbReference type="PROSITE" id="PS50112"/>
    </source>
</evidence>
<dbReference type="InterPro" id="IPR035965">
    <property type="entry name" value="PAS-like_dom_sf"/>
</dbReference>
<dbReference type="InterPro" id="IPR027417">
    <property type="entry name" value="P-loop_NTPase"/>
</dbReference>
<evidence type="ECO:0000259" key="9">
    <source>
        <dbReference type="PROSITE" id="PS51671"/>
    </source>
</evidence>
<reference evidence="10 11" key="1">
    <citation type="submission" date="2016-04" db="EMBL/GenBank/DDBJ databases">
        <authorList>
            <person name="Evans L.H."/>
            <person name="Alamgir A."/>
            <person name="Owens N."/>
            <person name="Weber N.D."/>
            <person name="Virtaneva K."/>
            <person name="Barbian K."/>
            <person name="Babar A."/>
            <person name="Rosenke K."/>
        </authorList>
    </citation>
    <scope>NUCLEOTIDE SEQUENCE [LARGE SCALE GENOMIC DNA]</scope>
    <source>
        <strain evidence="10 11">LMa1</strain>
    </source>
</reference>
<dbReference type="AlphaFoldDB" id="A0A1B7LE69"/>
<organism evidence="10 11">
    <name type="scientific">Desulfotomaculum copahuensis</name>
    <dbReference type="NCBI Taxonomy" id="1838280"/>
    <lineage>
        <taxon>Bacteria</taxon>
        <taxon>Bacillati</taxon>
        <taxon>Bacillota</taxon>
        <taxon>Clostridia</taxon>
        <taxon>Eubacteriales</taxon>
        <taxon>Desulfotomaculaceae</taxon>
        <taxon>Desulfotomaculum</taxon>
    </lineage>
</organism>
<evidence type="ECO:0000256" key="4">
    <source>
        <dbReference type="ARBA" id="ARBA00023015"/>
    </source>
</evidence>
<dbReference type="NCBIfam" id="TIGR00229">
    <property type="entry name" value="sensory_box"/>
    <property type="match status" value="1"/>
</dbReference>
<dbReference type="InterPro" id="IPR002912">
    <property type="entry name" value="ACT_dom"/>
</dbReference>
<dbReference type="Pfam" id="PF00158">
    <property type="entry name" value="Sigma54_activat"/>
    <property type="match status" value="1"/>
</dbReference>
<dbReference type="InterPro" id="IPR003593">
    <property type="entry name" value="AAA+_ATPase"/>
</dbReference>
<keyword evidence="5" id="KW-0804">Transcription</keyword>
<dbReference type="InterPro" id="IPR000014">
    <property type="entry name" value="PAS"/>
</dbReference>
<dbReference type="Gene3D" id="3.30.450.20">
    <property type="entry name" value="PAS domain"/>
    <property type="match status" value="1"/>
</dbReference>
<evidence type="ECO:0000256" key="3">
    <source>
        <dbReference type="ARBA" id="ARBA00022840"/>
    </source>
</evidence>
<dbReference type="PROSITE" id="PS51671">
    <property type="entry name" value="ACT"/>
    <property type="match status" value="1"/>
</dbReference>
<dbReference type="Proteomes" id="UP000078532">
    <property type="component" value="Unassembled WGS sequence"/>
</dbReference>
<dbReference type="SUPFAM" id="SSF46689">
    <property type="entry name" value="Homeodomain-like"/>
    <property type="match status" value="1"/>
</dbReference>
<evidence type="ECO:0000259" key="7">
    <source>
        <dbReference type="PROSITE" id="PS50045"/>
    </source>
</evidence>
<name>A0A1B7LE69_9FIRM</name>
<dbReference type="InterPro" id="IPR013767">
    <property type="entry name" value="PAS_fold"/>
</dbReference>
<dbReference type="CDD" id="cd00009">
    <property type="entry name" value="AAA"/>
    <property type="match status" value="1"/>
</dbReference>
<feature type="domain" description="Sigma-54 factor interaction" evidence="7">
    <location>
        <begin position="225"/>
        <end position="455"/>
    </location>
</feature>
<dbReference type="Gene3D" id="1.10.8.60">
    <property type="match status" value="1"/>
</dbReference>
<evidence type="ECO:0000256" key="2">
    <source>
        <dbReference type="ARBA" id="ARBA00022797"/>
    </source>
</evidence>
<keyword evidence="2" id="KW-0058">Aromatic hydrocarbons catabolism</keyword>
<dbReference type="InterPro" id="IPR025944">
    <property type="entry name" value="Sigma_54_int_dom_CS"/>
</dbReference>
<dbReference type="Pfam" id="PF25601">
    <property type="entry name" value="AAA_lid_14"/>
    <property type="match status" value="1"/>
</dbReference>
<dbReference type="Pfam" id="PF18024">
    <property type="entry name" value="HTH_50"/>
    <property type="match status" value="1"/>
</dbReference>
<dbReference type="PROSITE" id="PS50045">
    <property type="entry name" value="SIGMA54_INTERACT_4"/>
    <property type="match status" value="1"/>
</dbReference>
<dbReference type="InterPro" id="IPR009057">
    <property type="entry name" value="Homeodomain-like_sf"/>
</dbReference>
<keyword evidence="11" id="KW-1185">Reference proteome</keyword>
<dbReference type="SMART" id="SM00091">
    <property type="entry name" value="PAS"/>
    <property type="match status" value="1"/>
</dbReference>
<keyword evidence="1" id="KW-0547">Nucleotide-binding</keyword>
<comment type="caution">
    <text evidence="10">The sequence shown here is derived from an EMBL/GenBank/DDBJ whole genome shotgun (WGS) entry which is preliminary data.</text>
</comment>
<sequence length="547" mass="61943">MAVRKADIWGEGEKAVSHQEFVIQIDFRDRPGLGYDIFELFEKNNIDKISMEAVPEKGMMIKFRSLPGCVNKLFDELKKVDGVLGIRFREHMPYEEREHELRTILNSVSEGIVAINREGKITHINEVACRILHSSVDRATGQDVEELFRAEPPLLTTLKSGKSHSLKECKINTGNKIIRFLTSDRPVLNDRGQIIGAVSTIKDYRQVEEILSRVERSRAITFDSIIHHSPAMKKLVETAKIVARGSSTILLRGESGTGKELFARAIHHESSRASGPFIAVNCAALPDTLLESELFGYEEGAFTGANRGGKKGLFENARRGTLFLDEIGEISPQMQVRLLRVLQEGTIRRVGGAKEIPVDVRILAATHRDLEEMIERGEFREDLYYRLNVIPLKIPPLRERKEDIPIIAQHLLRNIAVKHGKKGIHLTRESLELLMSLPWPGNVRQLENMLERIVNVTDVTEVNPDLLYEWEDLCRSKFNGSLDNKYFSLHIPVNGEWPPLKDIVAQVEKQVLEKVLKTCKSSRQAGRVLGVSNTTILNKMKKYGLEQ</sequence>
<evidence type="ECO:0000256" key="6">
    <source>
        <dbReference type="ARBA" id="ARBA00029500"/>
    </source>
</evidence>
<dbReference type="PROSITE" id="PS50112">
    <property type="entry name" value="PAS"/>
    <property type="match status" value="1"/>
</dbReference>
<gene>
    <name evidence="10" type="ORF">A6M21_11030</name>
</gene>
<dbReference type="STRING" id="1838280.A6M21_11030"/>
<dbReference type="Gene3D" id="3.30.70.260">
    <property type="match status" value="1"/>
</dbReference>
<protein>
    <recommendedName>
        <fullName evidence="6">HTH-type transcriptional regulatory protein TyrR</fullName>
    </recommendedName>
</protein>
<dbReference type="EMBL" id="LYVF01000164">
    <property type="protein sequence ID" value="OAT81397.1"/>
    <property type="molecule type" value="Genomic_DNA"/>
</dbReference>
<dbReference type="InterPro" id="IPR030828">
    <property type="entry name" value="HTH_TyrR"/>
</dbReference>
<dbReference type="GO" id="GO:0006355">
    <property type="term" value="P:regulation of DNA-templated transcription"/>
    <property type="evidence" value="ECO:0007669"/>
    <property type="project" value="InterPro"/>
</dbReference>
<dbReference type="PROSITE" id="PS00675">
    <property type="entry name" value="SIGMA54_INTERACT_1"/>
    <property type="match status" value="1"/>
</dbReference>
<dbReference type="PANTHER" id="PTHR32071">
    <property type="entry name" value="TRANSCRIPTIONAL REGULATORY PROTEIN"/>
    <property type="match status" value="1"/>
</dbReference>
<dbReference type="PROSITE" id="PS00688">
    <property type="entry name" value="SIGMA54_INTERACT_3"/>
    <property type="match status" value="1"/>
</dbReference>
<evidence type="ECO:0000313" key="10">
    <source>
        <dbReference type="EMBL" id="OAT81397.1"/>
    </source>
</evidence>
<dbReference type="GO" id="GO:0003677">
    <property type="term" value="F:DNA binding"/>
    <property type="evidence" value="ECO:0007669"/>
    <property type="project" value="UniProtKB-KW"/>
</dbReference>
<dbReference type="GO" id="GO:0005524">
    <property type="term" value="F:ATP binding"/>
    <property type="evidence" value="ECO:0007669"/>
    <property type="project" value="UniProtKB-KW"/>
</dbReference>
<accession>A0A1B7LE69</accession>
<dbReference type="InterPro" id="IPR025662">
    <property type="entry name" value="Sigma_54_int_dom_ATP-bd_1"/>
</dbReference>
<dbReference type="PANTHER" id="PTHR32071:SF57">
    <property type="entry name" value="C4-DICARBOXYLATE TRANSPORT TRANSCRIPTIONAL REGULATORY PROTEIN DCTD"/>
    <property type="match status" value="1"/>
</dbReference>